<dbReference type="Proteomes" id="UP000311605">
    <property type="component" value="Unassembled WGS sequence"/>
</dbReference>
<evidence type="ECO:0000313" key="1">
    <source>
        <dbReference type="EMBL" id="TNM65300.1"/>
    </source>
</evidence>
<evidence type="ECO:0000313" key="2">
    <source>
        <dbReference type="Proteomes" id="UP000311605"/>
    </source>
</evidence>
<organism evidence="1 2">
    <name type="scientific">Aliirhizobium smilacinae</name>
    <dbReference type="NCBI Taxonomy" id="1395944"/>
    <lineage>
        <taxon>Bacteria</taxon>
        <taxon>Pseudomonadati</taxon>
        <taxon>Pseudomonadota</taxon>
        <taxon>Alphaproteobacteria</taxon>
        <taxon>Hyphomicrobiales</taxon>
        <taxon>Rhizobiaceae</taxon>
        <taxon>Aliirhizobium</taxon>
    </lineage>
</organism>
<dbReference type="AlphaFoldDB" id="A0A5C4XRX3"/>
<reference evidence="1 2" key="1">
    <citation type="submission" date="2019-06" db="EMBL/GenBank/DDBJ databases">
        <title>The draft genome of Rhizobium smilacinae PTYR-5.</title>
        <authorList>
            <person name="Liu L."/>
            <person name="Li L."/>
            <person name="Zhang X."/>
        </authorList>
    </citation>
    <scope>NUCLEOTIDE SEQUENCE [LARGE SCALE GENOMIC DNA]</scope>
    <source>
        <strain evidence="1 2">PTYR-5</strain>
    </source>
</reference>
<dbReference type="EMBL" id="VDMN01000001">
    <property type="protein sequence ID" value="TNM65300.1"/>
    <property type="molecule type" value="Genomic_DNA"/>
</dbReference>
<dbReference type="OrthoDB" id="8364448at2"/>
<protein>
    <submittedName>
        <fullName evidence="1">Uncharacterized protein</fullName>
    </submittedName>
</protein>
<comment type="caution">
    <text evidence="1">The sequence shown here is derived from an EMBL/GenBank/DDBJ whole genome shotgun (WGS) entry which is preliminary data.</text>
</comment>
<gene>
    <name evidence="1" type="ORF">FHP24_03200</name>
</gene>
<keyword evidence="2" id="KW-1185">Reference proteome</keyword>
<dbReference type="RefSeq" id="WP_139672756.1">
    <property type="nucleotide sequence ID" value="NZ_VDMN01000001.1"/>
</dbReference>
<accession>A0A5C4XRX3</accession>
<sequence length="168" mass="19029">MPTLKELSIAIGLLTSDQNPVANADGWTDYVWRVRESDKCLSVADGFCTLVKDSWDWKRPQYYEFAFKADEASNTIMSRITLRNEDIADDDQVCVVASFLDASGIERGVLFVNWRSLHGRTYSRSAPIQLATPTRDIVTVAVGTKQCQLKALADSQNFYRKRAELKQR</sequence>
<proteinExistence type="predicted"/>
<name>A0A5C4XRX3_9HYPH</name>